<evidence type="ECO:0000313" key="2">
    <source>
        <dbReference type="Proteomes" id="UP000001861"/>
    </source>
</evidence>
<dbReference type="AlphaFoldDB" id="D6RNH6"/>
<accession>D6RNH6</accession>
<protein>
    <recommendedName>
        <fullName evidence="3">F-box domain-containing protein</fullName>
    </recommendedName>
</protein>
<dbReference type="RefSeq" id="XP_002910817.1">
    <property type="nucleotide sequence ID" value="XM_002910771.1"/>
</dbReference>
<gene>
    <name evidence="1" type="ORF">CC1G_14795</name>
</gene>
<reference evidence="1 2" key="1">
    <citation type="journal article" date="2010" name="Proc. Natl. Acad. Sci. U.S.A.">
        <title>Insights into evolution of multicellular fungi from the assembled chromosomes of the mushroom Coprinopsis cinerea (Coprinus cinereus).</title>
        <authorList>
            <person name="Stajich J.E."/>
            <person name="Wilke S.K."/>
            <person name="Ahren D."/>
            <person name="Au C.H."/>
            <person name="Birren B.W."/>
            <person name="Borodovsky M."/>
            <person name="Burns C."/>
            <person name="Canback B."/>
            <person name="Casselton L.A."/>
            <person name="Cheng C.K."/>
            <person name="Deng J."/>
            <person name="Dietrich F.S."/>
            <person name="Fargo D.C."/>
            <person name="Farman M.L."/>
            <person name="Gathman A.C."/>
            <person name="Goldberg J."/>
            <person name="Guigo R."/>
            <person name="Hoegger P.J."/>
            <person name="Hooker J.B."/>
            <person name="Huggins A."/>
            <person name="James T.Y."/>
            <person name="Kamada T."/>
            <person name="Kilaru S."/>
            <person name="Kodira C."/>
            <person name="Kues U."/>
            <person name="Kupfer D."/>
            <person name="Kwan H.S."/>
            <person name="Lomsadze A."/>
            <person name="Li W."/>
            <person name="Lilly W.W."/>
            <person name="Ma L.J."/>
            <person name="Mackey A.J."/>
            <person name="Manning G."/>
            <person name="Martin F."/>
            <person name="Muraguchi H."/>
            <person name="Natvig D.O."/>
            <person name="Palmerini H."/>
            <person name="Ramesh M.A."/>
            <person name="Rehmeyer C.J."/>
            <person name="Roe B.A."/>
            <person name="Shenoy N."/>
            <person name="Stanke M."/>
            <person name="Ter-Hovhannisyan V."/>
            <person name="Tunlid A."/>
            <person name="Velagapudi R."/>
            <person name="Vision T.J."/>
            <person name="Zeng Q."/>
            <person name="Zolan M.E."/>
            <person name="Pukkila P.J."/>
        </authorList>
    </citation>
    <scope>NUCLEOTIDE SEQUENCE [LARGE SCALE GENOMIC DNA]</scope>
    <source>
        <strain evidence="2">Okayama-7 / 130 / ATCC MYA-4618 / FGSC 9003</strain>
    </source>
</reference>
<dbReference type="HOGENOM" id="CLU_694470_0_0_1"/>
<evidence type="ECO:0008006" key="3">
    <source>
        <dbReference type="Google" id="ProtNLM"/>
    </source>
</evidence>
<dbReference type="InterPro" id="IPR032675">
    <property type="entry name" value="LRR_dom_sf"/>
</dbReference>
<sequence>MHLRDVLPEFVYPEWVKITLVCRSWRNTVISCPNLWTYIPEYSDSTPRWIATHFERAGPSVPLHIHWDGRGRQEEHTSPLIGFIPTNLHRIQTLKLTDIGGDPGDPRLRTLSSGHAPLLQSLSISCYGLPVLPDEILSGGTPKLQKLVLRSCLVKPTASLLRNITLFELQCFPDDNENGPRIQDILKQMPQLTHLRLQLTGGAKLLESQSAQLEDAVPVPSVTNVTCEADFETCRALFEAVAFPPSAMVLVYCFLRSEQSPHLLSASGFRPQWILPHQDPDKPQTLIFRSSSYRTMLVLWCDFTRLRTGAPTVDEEPVGGVFIIFKIGHWRMKLHEASRILRAQSLGSIRCMEFVWTWNETEATCAYLIDLPALLLPDPPYTQDDEIVENGVFAKRR</sequence>
<dbReference type="KEGG" id="cci:CC1G_14795"/>
<name>D6RNH6_COPC7</name>
<comment type="caution">
    <text evidence="1">The sequence shown here is derived from an EMBL/GenBank/DDBJ whole genome shotgun (WGS) entry which is preliminary data.</text>
</comment>
<evidence type="ECO:0000313" key="1">
    <source>
        <dbReference type="EMBL" id="EFI27323.1"/>
    </source>
</evidence>
<dbReference type="Gene3D" id="3.80.10.10">
    <property type="entry name" value="Ribonuclease Inhibitor"/>
    <property type="match status" value="1"/>
</dbReference>
<dbReference type="OrthoDB" id="3156934at2759"/>
<dbReference type="VEuPathDB" id="FungiDB:CC1G_14795"/>
<organism evidence="1 2">
    <name type="scientific">Coprinopsis cinerea (strain Okayama-7 / 130 / ATCC MYA-4618 / FGSC 9003)</name>
    <name type="common">Inky cap fungus</name>
    <name type="synonym">Hormographiella aspergillata</name>
    <dbReference type="NCBI Taxonomy" id="240176"/>
    <lineage>
        <taxon>Eukaryota</taxon>
        <taxon>Fungi</taxon>
        <taxon>Dikarya</taxon>
        <taxon>Basidiomycota</taxon>
        <taxon>Agaricomycotina</taxon>
        <taxon>Agaricomycetes</taxon>
        <taxon>Agaricomycetidae</taxon>
        <taxon>Agaricales</taxon>
        <taxon>Agaricineae</taxon>
        <taxon>Psathyrellaceae</taxon>
        <taxon>Coprinopsis</taxon>
    </lineage>
</organism>
<dbReference type="InParanoid" id="D6RNH6"/>
<dbReference type="Proteomes" id="UP000001861">
    <property type="component" value="Unassembled WGS sequence"/>
</dbReference>
<keyword evidence="2" id="KW-1185">Reference proteome</keyword>
<proteinExistence type="predicted"/>
<dbReference type="GeneID" id="9378603"/>
<dbReference type="SUPFAM" id="SSF52047">
    <property type="entry name" value="RNI-like"/>
    <property type="match status" value="1"/>
</dbReference>
<dbReference type="EMBL" id="AACS02000007">
    <property type="protein sequence ID" value="EFI27323.1"/>
    <property type="molecule type" value="Genomic_DNA"/>
</dbReference>